<evidence type="ECO:0000313" key="1">
    <source>
        <dbReference type="EMBL" id="MFD2916516.1"/>
    </source>
</evidence>
<dbReference type="Proteomes" id="UP001597548">
    <property type="component" value="Unassembled WGS sequence"/>
</dbReference>
<dbReference type="EMBL" id="JBHUOS010000010">
    <property type="protein sequence ID" value="MFD2916516.1"/>
    <property type="molecule type" value="Genomic_DNA"/>
</dbReference>
<proteinExistence type="predicted"/>
<organism evidence="1 2">
    <name type="scientific">Psychroserpens luteus</name>
    <dbReference type="NCBI Taxonomy" id="1434066"/>
    <lineage>
        <taxon>Bacteria</taxon>
        <taxon>Pseudomonadati</taxon>
        <taxon>Bacteroidota</taxon>
        <taxon>Flavobacteriia</taxon>
        <taxon>Flavobacteriales</taxon>
        <taxon>Flavobacteriaceae</taxon>
        <taxon>Psychroserpens</taxon>
    </lineage>
</organism>
<evidence type="ECO:0008006" key="3">
    <source>
        <dbReference type="Google" id="ProtNLM"/>
    </source>
</evidence>
<sequence length="301" mass="34594">MKKFIITILFFGIAILASIVGVFLMADATTDPFYKKFTSSKQSSLILGSSRIAEGVNPSIINKELKGINSYNYAFTYNTSPYGPTYLNSIKRKLDTTIKNQIFILGVDPWVLSNDSHNPNDLKTFEEQDGFLGTLKTVNSNPNFDYLVHNYSEPYIKILYNNSPLVVQDDGFTKLTLTLTDDYIENKKKETLVNYIDKLKEYKFSTLRLDYLKETITYLQAFGEVYLIRVPIDFQLLEIENTLKSNFDEVINDLTTELKVPYFNFSNRGDEFNYSDAHHLLPESADKLSIEIATRIKQLKH</sequence>
<dbReference type="RefSeq" id="WP_194506618.1">
    <property type="nucleotide sequence ID" value="NZ_JADILU010000001.1"/>
</dbReference>
<evidence type="ECO:0000313" key="2">
    <source>
        <dbReference type="Proteomes" id="UP001597548"/>
    </source>
</evidence>
<reference evidence="2" key="1">
    <citation type="journal article" date="2019" name="Int. J. Syst. Evol. Microbiol.">
        <title>The Global Catalogue of Microorganisms (GCM) 10K type strain sequencing project: providing services to taxonomists for standard genome sequencing and annotation.</title>
        <authorList>
            <consortium name="The Broad Institute Genomics Platform"/>
            <consortium name="The Broad Institute Genome Sequencing Center for Infectious Disease"/>
            <person name="Wu L."/>
            <person name="Ma J."/>
        </authorList>
    </citation>
    <scope>NUCLEOTIDE SEQUENCE [LARGE SCALE GENOMIC DNA]</scope>
    <source>
        <strain evidence="2">KCTC 32514</strain>
    </source>
</reference>
<name>A0ABW5ZVX6_9FLAO</name>
<keyword evidence="2" id="KW-1185">Reference proteome</keyword>
<accession>A0ABW5ZVX6</accession>
<comment type="caution">
    <text evidence="1">The sequence shown here is derived from an EMBL/GenBank/DDBJ whole genome shotgun (WGS) entry which is preliminary data.</text>
</comment>
<gene>
    <name evidence="1" type="ORF">ACFS29_12750</name>
</gene>
<protein>
    <recommendedName>
        <fullName evidence="3">SGNH/GDSL hydrolase family protein</fullName>
    </recommendedName>
</protein>